<sequence>MKLFLRIFVTLSLVGWAAAGWIWREEIGARVAAWRGSERAVELVDRAEQRAAEAVSRTAEEWSGAVVEIAKEVRLPEPLRARVESPRAMLTVAGVAAETNAHRRQQGLGSLKLNAALSRAALSKAQDMLIRQYFAHDSPEGIGAADLIESAGYAYITIGENLALGNYENDAVLVQAWMDSPGHRENILNGRFTEIGVAVVKGIYEGEQTWMAVQEFGKPLSDCPAVEGGLQQEIARQEATLNAQGSRIESLKEELDRARPQEQSTQAEVDAYNAHVEEHNRLVKEYNALRDALQDLISRYNGQIHAHNVCVEQG</sequence>
<dbReference type="Gene3D" id="3.40.33.10">
    <property type="entry name" value="CAP"/>
    <property type="match status" value="1"/>
</dbReference>
<dbReference type="Proteomes" id="UP000176604">
    <property type="component" value="Unassembled WGS sequence"/>
</dbReference>
<dbReference type="STRING" id="1802397.A3J43_02160"/>
<evidence type="ECO:0000256" key="1">
    <source>
        <dbReference type="ARBA" id="ARBA00022763"/>
    </source>
</evidence>
<dbReference type="PANTHER" id="PTHR31157">
    <property type="entry name" value="SCP DOMAIN-CONTAINING PROTEIN"/>
    <property type="match status" value="1"/>
</dbReference>
<dbReference type="GO" id="GO:0006281">
    <property type="term" value="P:DNA repair"/>
    <property type="evidence" value="ECO:0007669"/>
    <property type="project" value="UniProtKB-KW"/>
</dbReference>
<name>A0A1F7ULW3_9BACT</name>
<feature type="coiled-coil region" evidence="3">
    <location>
        <begin position="234"/>
        <end position="303"/>
    </location>
</feature>
<reference evidence="5 6" key="1">
    <citation type="journal article" date="2016" name="Nat. Commun.">
        <title>Thousands of microbial genomes shed light on interconnected biogeochemical processes in an aquifer system.</title>
        <authorList>
            <person name="Anantharaman K."/>
            <person name="Brown C.T."/>
            <person name="Hug L.A."/>
            <person name="Sharon I."/>
            <person name="Castelle C.J."/>
            <person name="Probst A.J."/>
            <person name="Thomas B.C."/>
            <person name="Singh A."/>
            <person name="Wilkins M.J."/>
            <person name="Karaoz U."/>
            <person name="Brodie E.L."/>
            <person name="Williams K.H."/>
            <person name="Hubbard S.S."/>
            <person name="Banfield J.F."/>
        </authorList>
    </citation>
    <scope>NUCLEOTIDE SEQUENCE [LARGE SCALE GENOMIC DNA]</scope>
</reference>
<accession>A0A1F7ULW3</accession>
<dbReference type="CDD" id="cd05379">
    <property type="entry name" value="CAP_bacterial"/>
    <property type="match status" value="1"/>
</dbReference>
<evidence type="ECO:0000256" key="3">
    <source>
        <dbReference type="SAM" id="Coils"/>
    </source>
</evidence>
<keyword evidence="3" id="KW-0175">Coiled coil</keyword>
<proteinExistence type="predicted"/>
<dbReference type="InterPro" id="IPR010760">
    <property type="entry name" value="DNA-repair_Swi5"/>
</dbReference>
<organism evidence="5 6">
    <name type="scientific">Candidatus Uhrbacteria bacterium RIFCSPHIGHO2_12_FULL_54_23</name>
    <dbReference type="NCBI Taxonomy" id="1802397"/>
    <lineage>
        <taxon>Bacteria</taxon>
        <taxon>Candidatus Uhriibacteriota</taxon>
    </lineage>
</organism>
<dbReference type="Gene3D" id="1.20.5.170">
    <property type="match status" value="1"/>
</dbReference>
<feature type="domain" description="SCP" evidence="4">
    <location>
        <begin position="98"/>
        <end position="204"/>
    </location>
</feature>
<dbReference type="SUPFAM" id="SSF55797">
    <property type="entry name" value="PR-1-like"/>
    <property type="match status" value="1"/>
</dbReference>
<dbReference type="InterPro" id="IPR014044">
    <property type="entry name" value="CAP_dom"/>
</dbReference>
<gene>
    <name evidence="5" type="ORF">A3J43_02160</name>
</gene>
<evidence type="ECO:0000313" key="6">
    <source>
        <dbReference type="Proteomes" id="UP000176604"/>
    </source>
</evidence>
<comment type="caution">
    <text evidence="5">The sequence shown here is derived from an EMBL/GenBank/DDBJ whole genome shotgun (WGS) entry which is preliminary data.</text>
</comment>
<dbReference type="Pfam" id="PF00188">
    <property type="entry name" value="CAP"/>
    <property type="match status" value="1"/>
</dbReference>
<dbReference type="PANTHER" id="PTHR31157:SF1">
    <property type="entry name" value="SCP DOMAIN-CONTAINING PROTEIN"/>
    <property type="match status" value="1"/>
</dbReference>
<evidence type="ECO:0000313" key="5">
    <source>
        <dbReference type="EMBL" id="OGL78708.1"/>
    </source>
</evidence>
<dbReference type="AlphaFoldDB" id="A0A1F7ULW3"/>
<dbReference type="Pfam" id="PF07061">
    <property type="entry name" value="Swi5"/>
    <property type="match status" value="1"/>
</dbReference>
<keyword evidence="1" id="KW-0227">DNA damage</keyword>
<dbReference type="InterPro" id="IPR035940">
    <property type="entry name" value="CAP_sf"/>
</dbReference>
<dbReference type="EMBL" id="MGEF01000025">
    <property type="protein sequence ID" value="OGL78708.1"/>
    <property type="molecule type" value="Genomic_DNA"/>
</dbReference>
<protein>
    <recommendedName>
        <fullName evidence="4">SCP domain-containing protein</fullName>
    </recommendedName>
</protein>
<keyword evidence="2" id="KW-0234">DNA repair</keyword>
<evidence type="ECO:0000259" key="4">
    <source>
        <dbReference type="Pfam" id="PF00188"/>
    </source>
</evidence>
<evidence type="ECO:0000256" key="2">
    <source>
        <dbReference type="ARBA" id="ARBA00023204"/>
    </source>
</evidence>